<dbReference type="Gene3D" id="3.30.565.10">
    <property type="entry name" value="Histidine kinase-like ATPase, C-terminal domain"/>
    <property type="match status" value="1"/>
</dbReference>
<dbReference type="PANTHER" id="PTHR34220:SF7">
    <property type="entry name" value="SENSOR HISTIDINE KINASE YPDA"/>
    <property type="match status" value="1"/>
</dbReference>
<dbReference type="GO" id="GO:0016020">
    <property type="term" value="C:membrane"/>
    <property type="evidence" value="ECO:0007669"/>
    <property type="project" value="InterPro"/>
</dbReference>
<comment type="caution">
    <text evidence="3">The sequence shown here is derived from an EMBL/GenBank/DDBJ whole genome shotgun (WGS) entry which is preliminary data.</text>
</comment>
<keyword evidence="1" id="KW-0812">Transmembrane</keyword>
<accession>A0A927WMX7</accession>
<organism evidence="3 4">
    <name type="scientific">Selenomonas ruminantium</name>
    <dbReference type="NCBI Taxonomy" id="971"/>
    <lineage>
        <taxon>Bacteria</taxon>
        <taxon>Bacillati</taxon>
        <taxon>Bacillota</taxon>
        <taxon>Negativicutes</taxon>
        <taxon>Selenomonadales</taxon>
        <taxon>Selenomonadaceae</taxon>
        <taxon>Selenomonas</taxon>
    </lineage>
</organism>
<evidence type="ECO:0000313" key="4">
    <source>
        <dbReference type="Proteomes" id="UP000772151"/>
    </source>
</evidence>
<dbReference type="SUPFAM" id="SSF55874">
    <property type="entry name" value="ATPase domain of HSP90 chaperone/DNA topoisomerase II/histidine kinase"/>
    <property type="match status" value="1"/>
</dbReference>
<feature type="transmembrane region" description="Helical" evidence="1">
    <location>
        <begin position="12"/>
        <end position="36"/>
    </location>
</feature>
<keyword evidence="1" id="KW-1133">Transmembrane helix</keyword>
<dbReference type="InterPro" id="IPR003594">
    <property type="entry name" value="HATPase_dom"/>
</dbReference>
<dbReference type="RefSeq" id="WP_303669321.1">
    <property type="nucleotide sequence ID" value="NZ_SVCA01000005.1"/>
</dbReference>
<proteinExistence type="predicted"/>
<dbReference type="Proteomes" id="UP000772151">
    <property type="component" value="Unassembled WGS sequence"/>
</dbReference>
<gene>
    <name evidence="3" type="ORF">E7203_07150</name>
</gene>
<dbReference type="InterPro" id="IPR050640">
    <property type="entry name" value="Bact_2-comp_sensor_kinase"/>
</dbReference>
<dbReference type="EMBL" id="SVCA01000005">
    <property type="protein sequence ID" value="MBE6085225.1"/>
    <property type="molecule type" value="Genomic_DNA"/>
</dbReference>
<name>A0A927WMX7_SELRU</name>
<dbReference type="PANTHER" id="PTHR34220">
    <property type="entry name" value="SENSOR HISTIDINE KINASE YPDA"/>
    <property type="match status" value="1"/>
</dbReference>
<protein>
    <recommendedName>
        <fullName evidence="2">Histidine kinase/HSP90-like ATPase domain-containing protein</fullName>
    </recommendedName>
</protein>
<feature type="transmembrane region" description="Helical" evidence="1">
    <location>
        <begin position="266"/>
        <end position="288"/>
    </location>
</feature>
<dbReference type="Pfam" id="PF02518">
    <property type="entry name" value="HATPase_c"/>
    <property type="match status" value="1"/>
</dbReference>
<feature type="domain" description="Histidine kinase/HSP90-like ATPase" evidence="2">
    <location>
        <begin position="398"/>
        <end position="510"/>
    </location>
</feature>
<dbReference type="Pfam" id="PF06580">
    <property type="entry name" value="His_kinase"/>
    <property type="match status" value="1"/>
</dbReference>
<dbReference type="InterPro" id="IPR010559">
    <property type="entry name" value="Sig_transdc_His_kin_internal"/>
</dbReference>
<evidence type="ECO:0000259" key="2">
    <source>
        <dbReference type="SMART" id="SM00387"/>
    </source>
</evidence>
<keyword evidence="1" id="KW-0472">Membrane</keyword>
<dbReference type="SMART" id="SM00387">
    <property type="entry name" value="HATPase_c"/>
    <property type="match status" value="1"/>
</dbReference>
<dbReference type="GO" id="GO:0000155">
    <property type="term" value="F:phosphorelay sensor kinase activity"/>
    <property type="evidence" value="ECO:0007669"/>
    <property type="project" value="InterPro"/>
</dbReference>
<dbReference type="AlphaFoldDB" id="A0A927WMX7"/>
<evidence type="ECO:0000256" key="1">
    <source>
        <dbReference type="SAM" id="Phobius"/>
    </source>
</evidence>
<reference evidence="3" key="1">
    <citation type="submission" date="2019-04" db="EMBL/GenBank/DDBJ databases">
        <title>Evolution of Biomass-Degrading Anaerobic Consortia Revealed by Metagenomics.</title>
        <authorList>
            <person name="Peng X."/>
        </authorList>
    </citation>
    <scope>NUCLEOTIDE SEQUENCE</scope>
    <source>
        <strain evidence="3">SIG242</strain>
    </source>
</reference>
<dbReference type="InterPro" id="IPR036890">
    <property type="entry name" value="HATPase_C_sf"/>
</dbReference>
<evidence type="ECO:0000313" key="3">
    <source>
        <dbReference type="EMBL" id="MBE6085225.1"/>
    </source>
</evidence>
<sequence>MHRYFESRLQRALFLYAVVPLLIMAFIGSVLMFASWRHSVVGINRDARDQAAEKLAAVSDDFSQHGAATAHFLAKGRDMSRWQEDDEKRGAAFARLYEDVGHTGADFYVVDTDGEVLLGSREKLPKAILPVKKNWGIWQRLGKEPFTVCQEFLPTPMGQDLLCGRAIVVDGEVAGYLLYDIPAAYLNSLASDSWMPMLLTDHFGNVRLEKSGERFMESRKLLGDFATADNELVKKGKEIFYVTSTPVPFGGEEYRLYAVTPVTDLLVRYIIGAGAIVLAVLLMIPLILRSVRRESKLTAQALDHLTTIAELKELESQFNPHFLFNTLENIKFMVRLDPGAATEMIMALSALLRYSIAEDGRQVALQEDIKYLASYMKIQKYRFGSRLDFTMEIDKRAETVPVPKLLFQPLLENAIKYGEDEEGNLRINFRIEWQESQLNVRVKDAGGGIAPEKLAKLQALLQSSANNSSHKGLFNVQRRLQLLYGEACGLKIDCPATGGTEIHLCLPLLKKESQDA</sequence>